<feature type="transmembrane region" description="Helical" evidence="6">
    <location>
        <begin position="260"/>
        <end position="278"/>
    </location>
</feature>
<proteinExistence type="inferred from homology"/>
<evidence type="ECO:0000256" key="3">
    <source>
        <dbReference type="ARBA" id="ARBA00022692"/>
    </source>
</evidence>
<evidence type="ECO:0000256" key="5">
    <source>
        <dbReference type="ARBA" id="ARBA00023136"/>
    </source>
</evidence>
<feature type="transmembrane region" description="Helical" evidence="6">
    <location>
        <begin position="195"/>
        <end position="214"/>
    </location>
</feature>
<protein>
    <recommendedName>
        <fullName evidence="6">Probable membrane transporter protein</fullName>
    </recommendedName>
</protein>
<keyword evidence="3 6" id="KW-0812">Transmembrane</keyword>
<comment type="similarity">
    <text evidence="2 6">Belongs to the 4-toluene sulfonate uptake permease (TSUP) (TC 2.A.102) family.</text>
</comment>
<keyword evidence="6" id="KW-1003">Cell membrane</keyword>
<dbReference type="PANTHER" id="PTHR43483">
    <property type="entry name" value="MEMBRANE TRANSPORTER PROTEIN HI_0806-RELATED"/>
    <property type="match status" value="1"/>
</dbReference>
<organism evidence="7 8">
    <name type="scientific">Ferrimonas marina</name>
    <dbReference type="NCBI Taxonomy" id="299255"/>
    <lineage>
        <taxon>Bacteria</taxon>
        <taxon>Pseudomonadati</taxon>
        <taxon>Pseudomonadota</taxon>
        <taxon>Gammaproteobacteria</taxon>
        <taxon>Alteromonadales</taxon>
        <taxon>Ferrimonadaceae</taxon>
        <taxon>Ferrimonas</taxon>
    </lineage>
</organism>
<keyword evidence="5 6" id="KW-0472">Membrane</keyword>
<evidence type="ECO:0000313" key="7">
    <source>
        <dbReference type="EMBL" id="SHI25038.1"/>
    </source>
</evidence>
<dbReference type="STRING" id="299255.SAMN02745129_0416"/>
<name>A0A1M5ZLN2_9GAMM</name>
<dbReference type="InterPro" id="IPR002781">
    <property type="entry name" value="TM_pro_TauE-like"/>
</dbReference>
<evidence type="ECO:0000313" key="8">
    <source>
        <dbReference type="Proteomes" id="UP000184268"/>
    </source>
</evidence>
<evidence type="ECO:0000256" key="6">
    <source>
        <dbReference type="RuleBase" id="RU363041"/>
    </source>
</evidence>
<sequence length="279" mass="29136">MTTATMARDFFALGVLSMLTLLLYLGLGAVAGLLSGLFGIGGGLVIVPVLITTFTLLGMPDTVYLHMAIGTSLACIVFTSLSAIHTHNKRGNVDWAVVKRFLPGVLVGAYLGGLVADRMAPALLENLLAFFLLAVAAKMMFGFKPNSERSLPGPMGLTASGGVIGGLSAMFGIGGATLSVPYLRWCSVVMTRAVGTSATLALPIALGGVSSYIINGWGHPDLPEWTLGYVYLPALFGIVLISTQCVRFGAAAGAKMSQLWLQRSFAVLLLILGLRLALS</sequence>
<feature type="transmembrane region" description="Helical" evidence="6">
    <location>
        <begin position="123"/>
        <end position="143"/>
    </location>
</feature>
<keyword evidence="4 6" id="KW-1133">Transmembrane helix</keyword>
<feature type="transmembrane region" description="Helical" evidence="6">
    <location>
        <begin position="64"/>
        <end position="85"/>
    </location>
</feature>
<feature type="transmembrane region" description="Helical" evidence="6">
    <location>
        <begin position="163"/>
        <end position="183"/>
    </location>
</feature>
<dbReference type="AlphaFoldDB" id="A0A1M5ZLN2"/>
<feature type="transmembrane region" description="Helical" evidence="6">
    <location>
        <begin position="38"/>
        <end position="57"/>
    </location>
</feature>
<comment type="subcellular location">
    <subcellularLocation>
        <location evidence="6">Cell membrane</location>
        <topology evidence="6">Multi-pass membrane protein</topology>
    </subcellularLocation>
    <subcellularLocation>
        <location evidence="1">Membrane</location>
        <topology evidence="1">Multi-pass membrane protein</topology>
    </subcellularLocation>
</comment>
<accession>A0A1M5ZLN2</accession>
<reference evidence="7 8" key="1">
    <citation type="submission" date="2016-11" db="EMBL/GenBank/DDBJ databases">
        <authorList>
            <person name="Jaros S."/>
            <person name="Januszkiewicz K."/>
            <person name="Wedrychowicz H."/>
        </authorList>
    </citation>
    <scope>NUCLEOTIDE SEQUENCE [LARGE SCALE GENOMIC DNA]</scope>
    <source>
        <strain evidence="7 8">DSM 16917</strain>
    </source>
</reference>
<evidence type="ECO:0000256" key="2">
    <source>
        <dbReference type="ARBA" id="ARBA00009142"/>
    </source>
</evidence>
<dbReference type="Proteomes" id="UP000184268">
    <property type="component" value="Unassembled WGS sequence"/>
</dbReference>
<dbReference type="PANTHER" id="PTHR43483:SF3">
    <property type="entry name" value="MEMBRANE TRANSPORTER PROTEIN HI_0806-RELATED"/>
    <property type="match status" value="1"/>
</dbReference>
<feature type="transmembrane region" description="Helical" evidence="6">
    <location>
        <begin position="226"/>
        <end position="248"/>
    </location>
</feature>
<keyword evidence="8" id="KW-1185">Reference proteome</keyword>
<gene>
    <name evidence="7" type="ORF">SAMN02745129_0416</name>
</gene>
<feature type="transmembrane region" description="Helical" evidence="6">
    <location>
        <begin position="97"/>
        <end position="116"/>
    </location>
</feature>
<evidence type="ECO:0000256" key="4">
    <source>
        <dbReference type="ARBA" id="ARBA00022989"/>
    </source>
</evidence>
<dbReference type="Pfam" id="PF01925">
    <property type="entry name" value="TauE"/>
    <property type="match status" value="1"/>
</dbReference>
<evidence type="ECO:0000256" key="1">
    <source>
        <dbReference type="ARBA" id="ARBA00004141"/>
    </source>
</evidence>
<dbReference type="GO" id="GO:0005886">
    <property type="term" value="C:plasma membrane"/>
    <property type="evidence" value="ECO:0007669"/>
    <property type="project" value="UniProtKB-SubCell"/>
</dbReference>
<dbReference type="EMBL" id="FQXG01000013">
    <property type="protein sequence ID" value="SHI25038.1"/>
    <property type="molecule type" value="Genomic_DNA"/>
</dbReference>